<accession>A0AAV2D7Y2</accession>
<sequence length="1243" mass="142095">MKEALRPAARADGANPVMKQGGSSGEIRCFKCHGRGHIASQCANKKTLILLDNGDYVSEEEEETTDSDVDESMEMEPPPGSLFVARRVMSAQPKEESEHRENIFHTRCVVDGKLLSLVTDGGSCTNVVSACAVKRLGLPTLKHPKPYTLQWLNDHGSIKVTKQALMKFEIGDYKDEILCDIVPMQAAHVLFGRPWQFDRQAQHDGVTNKYKLQHGGKKFVLKPLSPSEVYRDQLQMQQRREQEKASNASAKKGEEGAGIVDSKAVMLARNGDLKQAACAREPLIVLMYRDVLLNQELVQEVPAEARVVLDEFEDVFPEEAPKGLPPIRGIEHQIDFVPGAQIPNKAAYRANPEETKELQRQIDELMEKGHVRESLSPCAVPVILVPKKDHTWRMCVDCRAINQITVKYRHPIPRLDDMLDELHGSTVFSKIDLRSGYHQIRMKEGDEWKTAFKTKQGLYEWMVMPFGLTNAPSTFMRLMTHVLRPFIGKFVVVYFDDILIYSKCMEDHLNHLREVLAMLRKEKLYANLKKCSFCTSSVIFLGFVVSADGVKVDEEKVKAIHDWPIPTNVNEVRSFHGLAGFYRRFVPNFSTIAAPLTSIIKKNVTFYWGEEQTRAFELLKHKLTHAPILMLPDFNKTFEVECDASGLGIGAVLMQEKKPIAYFSEKLSGAALNYPTYDKELYALVRALETWQHYLWPKEFVIHTDHESLKYLKAQHKLNKRHARWVEFIESFPYVIKYKQGKENVVADALSRRHSLITTMGVKYLGFEHIKELYSDDADFGEIYRACEQHGDGKFYRSEGYLFRANQLCIPRSSLRELLLKEAHGGGLMAHFGVDKTLSCLQEHFHWPHMKGDVENLCARCVECKQAKSKVQSSGLYTPLPIPYAPWIDISMDFVLGLPRTRKGRDSIFVVVDRFSKMAHFIPCHKTDDAVNVADLFFREVVRLHGMPRSIVSDRDTKFLSFFWKTLWSKLGTKLLFSTTCHPQTDGQTEVVNRTLSQMLRAVIKSNIKVWEDFLPHVEFAYNRMVHSTTKFTPFELVYGFNPLTPLDLMPLPLNEQVNLDGAKKAEFVKSLHEKARLNIERRTKQIMRNVNKNRKPRHFEVGDWVWVHLRKERFPQQRKSKLLPRCDGRFQVVSKIGSNAYKIDLPGEYGVSATFNVSDLAPYLDGNSDLRANPFEDGGVDEDINGPVTRAKARTLKEKLATYLESYFGTMDVELFRGKPYMMIRVEEEGESAGEKEDCKKP</sequence>
<dbReference type="InterPro" id="IPR012337">
    <property type="entry name" value="RNaseH-like_sf"/>
</dbReference>
<dbReference type="InterPro" id="IPR043128">
    <property type="entry name" value="Rev_trsase/Diguanyl_cyclase"/>
</dbReference>
<keyword evidence="2" id="KW-0645">Protease</keyword>
<dbReference type="InterPro" id="IPR000477">
    <property type="entry name" value="RT_dom"/>
</dbReference>
<dbReference type="SUPFAM" id="SSF53098">
    <property type="entry name" value="Ribonuclease H-like"/>
    <property type="match status" value="1"/>
</dbReference>
<dbReference type="GO" id="GO:0006508">
    <property type="term" value="P:proteolysis"/>
    <property type="evidence" value="ECO:0007669"/>
    <property type="project" value="UniProtKB-KW"/>
</dbReference>
<dbReference type="GO" id="GO:0008270">
    <property type="term" value="F:zinc ion binding"/>
    <property type="evidence" value="ECO:0007669"/>
    <property type="project" value="UniProtKB-KW"/>
</dbReference>
<evidence type="ECO:0000256" key="3">
    <source>
        <dbReference type="ARBA" id="ARBA00022679"/>
    </source>
</evidence>
<dbReference type="CDD" id="cd01647">
    <property type="entry name" value="RT_LTR"/>
    <property type="match status" value="1"/>
</dbReference>
<dbReference type="SMART" id="SM00343">
    <property type="entry name" value="ZnF_C2HC"/>
    <property type="match status" value="1"/>
</dbReference>
<dbReference type="InterPro" id="IPR041588">
    <property type="entry name" value="Integrase_H2C2"/>
</dbReference>
<keyword evidence="5" id="KW-0540">Nuclease</keyword>
<dbReference type="PROSITE" id="PS50994">
    <property type="entry name" value="INTEGRASE"/>
    <property type="match status" value="1"/>
</dbReference>
<feature type="region of interest" description="Disordered" evidence="10">
    <location>
        <begin position="55"/>
        <end position="79"/>
    </location>
</feature>
<keyword evidence="3" id="KW-0808">Transferase</keyword>
<dbReference type="InterPro" id="IPR036875">
    <property type="entry name" value="Znf_CCHC_sf"/>
</dbReference>
<keyword evidence="9" id="KW-0863">Zinc-finger</keyword>
<dbReference type="AlphaFoldDB" id="A0AAV2D7Y2"/>
<dbReference type="InterPro" id="IPR056924">
    <property type="entry name" value="SH3_Tf2-1"/>
</dbReference>
<dbReference type="CDD" id="cd00303">
    <property type="entry name" value="retropepsin_like"/>
    <property type="match status" value="1"/>
</dbReference>
<keyword evidence="6" id="KW-0255">Endonuclease</keyword>
<dbReference type="Pfam" id="PF24626">
    <property type="entry name" value="SH3_Tf2-1"/>
    <property type="match status" value="1"/>
</dbReference>
<dbReference type="FunFam" id="3.30.70.270:FF:000020">
    <property type="entry name" value="Transposon Tf2-6 polyprotein-like Protein"/>
    <property type="match status" value="1"/>
</dbReference>
<dbReference type="InterPro" id="IPR001584">
    <property type="entry name" value="Integrase_cat-core"/>
</dbReference>
<dbReference type="Gene3D" id="3.10.10.10">
    <property type="entry name" value="HIV Type 1 Reverse Transcriptase, subunit A, domain 1"/>
    <property type="match status" value="1"/>
</dbReference>
<dbReference type="InterPro" id="IPR043502">
    <property type="entry name" value="DNA/RNA_pol_sf"/>
</dbReference>
<dbReference type="Gene3D" id="3.30.70.270">
    <property type="match status" value="2"/>
</dbReference>
<dbReference type="SUPFAM" id="SSF56672">
    <property type="entry name" value="DNA/RNA polymerases"/>
    <property type="match status" value="1"/>
</dbReference>
<evidence type="ECO:0000259" key="13">
    <source>
        <dbReference type="PROSITE" id="PS50994"/>
    </source>
</evidence>
<dbReference type="EC" id="2.7.7.49" evidence="1"/>
<evidence type="ECO:0000313" key="14">
    <source>
        <dbReference type="EMBL" id="CAL1369657.1"/>
    </source>
</evidence>
<dbReference type="EMBL" id="OZ034815">
    <property type="protein sequence ID" value="CAL1369657.1"/>
    <property type="molecule type" value="Genomic_DNA"/>
</dbReference>
<feature type="region of interest" description="Disordered" evidence="10">
    <location>
        <begin position="1"/>
        <end position="20"/>
    </location>
</feature>
<dbReference type="CDD" id="cd09274">
    <property type="entry name" value="RNase_HI_RT_Ty3"/>
    <property type="match status" value="1"/>
</dbReference>
<dbReference type="SUPFAM" id="SSF57756">
    <property type="entry name" value="Retrovirus zinc finger-like domains"/>
    <property type="match status" value="1"/>
</dbReference>
<dbReference type="InterPro" id="IPR001878">
    <property type="entry name" value="Znf_CCHC"/>
</dbReference>
<dbReference type="Pfam" id="PF17917">
    <property type="entry name" value="RT_RNaseH"/>
    <property type="match status" value="1"/>
</dbReference>
<dbReference type="Gene3D" id="1.10.340.70">
    <property type="match status" value="1"/>
</dbReference>
<dbReference type="PROSITE" id="PS50158">
    <property type="entry name" value="ZF_CCHC"/>
    <property type="match status" value="1"/>
</dbReference>
<evidence type="ECO:0000256" key="9">
    <source>
        <dbReference type="PROSITE-ProRule" id="PRU00047"/>
    </source>
</evidence>
<dbReference type="GO" id="GO:0008233">
    <property type="term" value="F:peptidase activity"/>
    <property type="evidence" value="ECO:0007669"/>
    <property type="project" value="UniProtKB-KW"/>
</dbReference>
<evidence type="ECO:0000256" key="6">
    <source>
        <dbReference type="ARBA" id="ARBA00022759"/>
    </source>
</evidence>
<dbReference type="FunFam" id="3.10.10.10:FF:000007">
    <property type="entry name" value="Retrovirus-related Pol polyprotein from transposon 17.6-like Protein"/>
    <property type="match status" value="1"/>
</dbReference>
<dbReference type="InterPro" id="IPR021109">
    <property type="entry name" value="Peptidase_aspartic_dom_sf"/>
</dbReference>
<gene>
    <name evidence="14" type="ORF">LTRI10_LOCUS12152</name>
</gene>
<dbReference type="Proteomes" id="UP001497516">
    <property type="component" value="Chromosome 2"/>
</dbReference>
<feature type="domain" description="CCHC-type" evidence="11">
    <location>
        <begin position="28"/>
        <end position="42"/>
    </location>
</feature>
<dbReference type="Gene3D" id="2.40.70.10">
    <property type="entry name" value="Acid Proteases"/>
    <property type="match status" value="1"/>
</dbReference>
<keyword evidence="4" id="KW-0548">Nucleotidyltransferase</keyword>
<feature type="domain" description="Reverse transcriptase" evidence="12">
    <location>
        <begin position="366"/>
        <end position="545"/>
    </location>
</feature>
<evidence type="ECO:0000256" key="7">
    <source>
        <dbReference type="ARBA" id="ARBA00022801"/>
    </source>
</evidence>
<protein>
    <recommendedName>
        <fullName evidence="1">RNA-directed DNA polymerase</fullName>
        <ecNumber evidence="1">2.7.7.49</ecNumber>
    </recommendedName>
</protein>
<feature type="compositionally biased region" description="Acidic residues" evidence="10">
    <location>
        <begin position="57"/>
        <end position="74"/>
    </location>
</feature>
<dbReference type="GO" id="GO:0015074">
    <property type="term" value="P:DNA integration"/>
    <property type="evidence" value="ECO:0007669"/>
    <property type="project" value="InterPro"/>
</dbReference>
<keyword evidence="15" id="KW-1185">Reference proteome</keyword>
<dbReference type="FunFam" id="1.10.340.70:FF:000001">
    <property type="entry name" value="Retrovirus-related Pol polyprotein from transposon gypsy-like Protein"/>
    <property type="match status" value="1"/>
</dbReference>
<evidence type="ECO:0000259" key="12">
    <source>
        <dbReference type="PROSITE" id="PS50878"/>
    </source>
</evidence>
<evidence type="ECO:0000256" key="2">
    <source>
        <dbReference type="ARBA" id="ARBA00022670"/>
    </source>
</evidence>
<dbReference type="Gene3D" id="3.30.420.10">
    <property type="entry name" value="Ribonuclease H-like superfamily/Ribonuclease H"/>
    <property type="match status" value="1"/>
</dbReference>
<dbReference type="GO" id="GO:0003964">
    <property type="term" value="F:RNA-directed DNA polymerase activity"/>
    <property type="evidence" value="ECO:0007669"/>
    <property type="project" value="UniProtKB-KW"/>
</dbReference>
<feature type="region of interest" description="Disordered" evidence="10">
    <location>
        <begin position="234"/>
        <end position="255"/>
    </location>
</feature>
<dbReference type="GO" id="GO:0003676">
    <property type="term" value="F:nucleic acid binding"/>
    <property type="evidence" value="ECO:0007669"/>
    <property type="project" value="InterPro"/>
</dbReference>
<feature type="domain" description="Integrase catalytic" evidence="13">
    <location>
        <begin position="882"/>
        <end position="1042"/>
    </location>
</feature>
<evidence type="ECO:0000256" key="8">
    <source>
        <dbReference type="ARBA" id="ARBA00022918"/>
    </source>
</evidence>
<dbReference type="InterPro" id="IPR041373">
    <property type="entry name" value="RT_RNaseH"/>
</dbReference>
<keyword evidence="8" id="KW-0695">RNA-directed DNA polymerase</keyword>
<evidence type="ECO:0000259" key="11">
    <source>
        <dbReference type="PROSITE" id="PS50158"/>
    </source>
</evidence>
<dbReference type="FunFam" id="3.30.420.10:FF:000032">
    <property type="entry name" value="Retrovirus-related Pol polyprotein from transposon 297-like Protein"/>
    <property type="match status" value="1"/>
</dbReference>
<evidence type="ECO:0000256" key="1">
    <source>
        <dbReference type="ARBA" id="ARBA00012493"/>
    </source>
</evidence>
<dbReference type="GO" id="GO:0004519">
    <property type="term" value="F:endonuclease activity"/>
    <property type="evidence" value="ECO:0007669"/>
    <property type="project" value="UniProtKB-KW"/>
</dbReference>
<dbReference type="PANTHER" id="PTHR35046:SF9">
    <property type="entry name" value="RNA-DIRECTED DNA POLYMERASE"/>
    <property type="match status" value="1"/>
</dbReference>
<name>A0AAV2D7Y2_9ROSI</name>
<evidence type="ECO:0000256" key="10">
    <source>
        <dbReference type="SAM" id="MobiDB-lite"/>
    </source>
</evidence>
<organism evidence="14 15">
    <name type="scientific">Linum trigynum</name>
    <dbReference type="NCBI Taxonomy" id="586398"/>
    <lineage>
        <taxon>Eukaryota</taxon>
        <taxon>Viridiplantae</taxon>
        <taxon>Streptophyta</taxon>
        <taxon>Embryophyta</taxon>
        <taxon>Tracheophyta</taxon>
        <taxon>Spermatophyta</taxon>
        <taxon>Magnoliopsida</taxon>
        <taxon>eudicotyledons</taxon>
        <taxon>Gunneridae</taxon>
        <taxon>Pentapetalae</taxon>
        <taxon>rosids</taxon>
        <taxon>fabids</taxon>
        <taxon>Malpighiales</taxon>
        <taxon>Linaceae</taxon>
        <taxon>Linum</taxon>
    </lineage>
</organism>
<evidence type="ECO:0000313" key="15">
    <source>
        <dbReference type="Proteomes" id="UP001497516"/>
    </source>
</evidence>
<proteinExistence type="predicted"/>
<evidence type="ECO:0000256" key="4">
    <source>
        <dbReference type="ARBA" id="ARBA00022695"/>
    </source>
</evidence>
<keyword evidence="7" id="KW-0378">Hydrolase</keyword>
<dbReference type="InterPro" id="IPR036397">
    <property type="entry name" value="RNaseH_sf"/>
</dbReference>
<evidence type="ECO:0000256" key="5">
    <source>
        <dbReference type="ARBA" id="ARBA00022722"/>
    </source>
</evidence>
<dbReference type="PANTHER" id="PTHR35046">
    <property type="entry name" value="ZINC KNUCKLE (CCHC-TYPE) FAMILY PROTEIN"/>
    <property type="match status" value="1"/>
</dbReference>
<dbReference type="Pfam" id="PF17921">
    <property type="entry name" value="Integrase_H2C2"/>
    <property type="match status" value="1"/>
</dbReference>
<dbReference type="PROSITE" id="PS50878">
    <property type="entry name" value="RT_POL"/>
    <property type="match status" value="1"/>
</dbReference>
<reference evidence="14 15" key="1">
    <citation type="submission" date="2024-04" db="EMBL/GenBank/DDBJ databases">
        <authorList>
            <person name="Fracassetti M."/>
        </authorList>
    </citation>
    <scope>NUCLEOTIDE SEQUENCE [LARGE SCALE GENOMIC DNA]</scope>
</reference>
<keyword evidence="9" id="KW-0862">Zinc</keyword>
<keyword evidence="9" id="KW-0479">Metal-binding</keyword>
<dbReference type="Pfam" id="PF00078">
    <property type="entry name" value="RVT_1"/>
    <property type="match status" value="1"/>
</dbReference>